<organism evidence="1 2">
    <name type="scientific">Spirosoma utsteinense</name>
    <dbReference type="NCBI Taxonomy" id="2585773"/>
    <lineage>
        <taxon>Bacteria</taxon>
        <taxon>Pseudomonadati</taxon>
        <taxon>Bacteroidota</taxon>
        <taxon>Cytophagia</taxon>
        <taxon>Cytophagales</taxon>
        <taxon>Cytophagaceae</taxon>
        <taxon>Spirosoma</taxon>
    </lineage>
</organism>
<evidence type="ECO:0000313" key="2">
    <source>
        <dbReference type="Proteomes" id="UP000700732"/>
    </source>
</evidence>
<sequence>MDRFIFKYLKFNLLLLSWLRPPGPTEGGIFKQDEVL</sequence>
<name>A0ABR6W7Y7_9BACT</name>
<dbReference type="EMBL" id="VFIA01000018">
    <property type="protein sequence ID" value="MBC3792697.1"/>
    <property type="molecule type" value="Genomic_DNA"/>
</dbReference>
<gene>
    <name evidence="1" type="ORF">FH603_3211</name>
</gene>
<proteinExistence type="predicted"/>
<protein>
    <submittedName>
        <fullName evidence="1">Uncharacterized protein</fullName>
    </submittedName>
</protein>
<dbReference type="Proteomes" id="UP000700732">
    <property type="component" value="Unassembled WGS sequence"/>
</dbReference>
<keyword evidence="2" id="KW-1185">Reference proteome</keyword>
<accession>A0ABR6W7Y7</accession>
<evidence type="ECO:0000313" key="1">
    <source>
        <dbReference type="EMBL" id="MBC3792697.1"/>
    </source>
</evidence>
<comment type="caution">
    <text evidence="1">The sequence shown here is derived from an EMBL/GenBank/DDBJ whole genome shotgun (WGS) entry which is preliminary data.</text>
</comment>
<reference evidence="1 2" key="1">
    <citation type="submission" date="2019-06" db="EMBL/GenBank/DDBJ databases">
        <title>Spirosoma utsteinense sp. nov. isolated from Antarctic ice-free soils.</title>
        <authorList>
            <person name="Tahon G."/>
        </authorList>
    </citation>
    <scope>NUCLEOTIDE SEQUENCE [LARGE SCALE GENOMIC DNA]</scope>
    <source>
        <strain evidence="1 2">LMG 31447</strain>
    </source>
</reference>